<proteinExistence type="predicted"/>
<keyword evidence="1" id="KW-1133">Transmembrane helix</keyword>
<feature type="transmembrane region" description="Helical" evidence="1">
    <location>
        <begin position="189"/>
        <end position="207"/>
    </location>
</feature>
<name>A0A9J7GQB9_CRIGR</name>
<sequence length="208" mass="23465">MEFTFVLLFPGQRVPYGAVNTWVRLQKMLPILLICLLPVSDGKGCLQCWPELPALLDYDLQVLWGSPGPPTELSQFLHSFFLEDSILFTPWYLARDHLEEETATFFTRVDEAIKKLRDDKSALLEEISVQEGLLTEKLKDRSQELKQRACNDSCDIFSPTEITVCADCQTHFLTCKDPTFCSVKVVGNYSWAVILVSVLMLLAVAGIG</sequence>
<dbReference type="KEGG" id="cge:107979942"/>
<evidence type="ECO:0000256" key="1">
    <source>
        <dbReference type="SAM" id="Phobius"/>
    </source>
</evidence>
<gene>
    <name evidence="3" type="primary">Tex51</name>
</gene>
<organism evidence="2 3">
    <name type="scientific">Cricetulus griseus</name>
    <name type="common">Chinese hamster</name>
    <name type="synonym">Cricetulus barabensis griseus</name>
    <dbReference type="NCBI Taxonomy" id="10029"/>
    <lineage>
        <taxon>Eukaryota</taxon>
        <taxon>Metazoa</taxon>
        <taxon>Chordata</taxon>
        <taxon>Craniata</taxon>
        <taxon>Vertebrata</taxon>
        <taxon>Euteleostomi</taxon>
        <taxon>Mammalia</taxon>
        <taxon>Eutheria</taxon>
        <taxon>Euarchontoglires</taxon>
        <taxon>Glires</taxon>
        <taxon>Rodentia</taxon>
        <taxon>Myomorpha</taxon>
        <taxon>Muroidea</taxon>
        <taxon>Cricetidae</taxon>
        <taxon>Cricetinae</taxon>
        <taxon>Cricetulus</taxon>
    </lineage>
</organism>
<dbReference type="GeneID" id="107979942"/>
<evidence type="ECO:0000313" key="3">
    <source>
        <dbReference type="RefSeq" id="XP_035296102.1"/>
    </source>
</evidence>
<dbReference type="RefSeq" id="XP_035312899.1">
    <property type="nucleotide sequence ID" value="XM_035457008.1"/>
</dbReference>
<keyword evidence="2" id="KW-1185">Reference proteome</keyword>
<dbReference type="OrthoDB" id="9808520at2759"/>
<reference evidence="2" key="1">
    <citation type="journal article" date="2018" name="Biotechnol. Bioeng.">
        <title>A reference genome of the Chinese hamster based on a hybrid assembly strategy.</title>
        <authorList>
            <person name="Rupp O."/>
            <person name="MacDonald M.L."/>
            <person name="Li S."/>
            <person name="Dhiman H."/>
            <person name="Polson S."/>
            <person name="Griep S."/>
            <person name="Heffner K."/>
            <person name="Hernandez I."/>
            <person name="Brinkrolf K."/>
            <person name="Jadhav V."/>
            <person name="Samoudi M."/>
            <person name="Hao H."/>
            <person name="Kingham B."/>
            <person name="Goesmann A."/>
            <person name="Betenbaugh M.J."/>
            <person name="Lewis N.E."/>
            <person name="Borth N."/>
            <person name="Lee K.H."/>
        </authorList>
    </citation>
    <scope>NUCLEOTIDE SEQUENCE [LARGE SCALE GENOMIC DNA]</scope>
    <source>
        <strain evidence="2">17A/GY</strain>
    </source>
</reference>
<keyword evidence="1" id="KW-0472">Membrane</keyword>
<dbReference type="CTD" id="101929926"/>
<dbReference type="RefSeq" id="XP_035296102.1">
    <property type="nucleotide sequence ID" value="XM_035440211.1"/>
</dbReference>
<evidence type="ECO:0000313" key="2">
    <source>
        <dbReference type="Proteomes" id="UP001108280"/>
    </source>
</evidence>
<protein>
    <submittedName>
        <fullName evidence="3">Testis-expressed protein 51</fullName>
    </submittedName>
</protein>
<dbReference type="AlphaFoldDB" id="A0A9J7GQB9"/>
<keyword evidence="1" id="KW-0812">Transmembrane</keyword>
<dbReference type="Proteomes" id="UP001108280">
    <property type="component" value="Chromosome 2"/>
</dbReference>
<reference evidence="2" key="2">
    <citation type="journal article" date="2020" name="Biotechnol. Bioeng.">
        <title>Chromosome-scale scaffolds for the Chinese hamster reference genome assembly to facilitate the study of the CHO epigenome.</title>
        <authorList>
            <person name="Hilliard W."/>
            <person name="MacDonald M."/>
            <person name="Lee K.H."/>
        </authorList>
    </citation>
    <scope>NUCLEOTIDE SEQUENCE [LARGE SCALE GENOMIC DNA]</scope>
    <source>
        <strain evidence="2">17A/GY</strain>
    </source>
</reference>
<accession>A0A9J7GQB9</accession>
<reference evidence="3" key="3">
    <citation type="submission" date="2025-08" db="UniProtKB">
        <authorList>
            <consortium name="RefSeq"/>
        </authorList>
    </citation>
    <scope>IDENTIFICATION</scope>
    <source>
        <strain evidence="3">17A/GY</strain>
        <tissue evidence="3">Liver</tissue>
    </source>
</reference>